<evidence type="ECO:0000313" key="2">
    <source>
        <dbReference type="EMBL" id="KAG2654731.1"/>
    </source>
</evidence>
<protein>
    <submittedName>
        <fullName evidence="2">Uncharacterized protein</fullName>
    </submittedName>
</protein>
<organism evidence="2 3">
    <name type="scientific">Panicum virgatum</name>
    <name type="common">Blackwell switchgrass</name>
    <dbReference type="NCBI Taxonomy" id="38727"/>
    <lineage>
        <taxon>Eukaryota</taxon>
        <taxon>Viridiplantae</taxon>
        <taxon>Streptophyta</taxon>
        <taxon>Embryophyta</taxon>
        <taxon>Tracheophyta</taxon>
        <taxon>Spermatophyta</taxon>
        <taxon>Magnoliopsida</taxon>
        <taxon>Liliopsida</taxon>
        <taxon>Poales</taxon>
        <taxon>Poaceae</taxon>
        <taxon>PACMAD clade</taxon>
        <taxon>Panicoideae</taxon>
        <taxon>Panicodae</taxon>
        <taxon>Paniceae</taxon>
        <taxon>Panicinae</taxon>
        <taxon>Panicum</taxon>
        <taxon>Panicum sect. Hiantes</taxon>
    </lineage>
</organism>
<gene>
    <name evidence="2" type="ORF">PVAP13_1NG501700</name>
</gene>
<keyword evidence="1" id="KW-0732">Signal</keyword>
<comment type="caution">
    <text evidence="2">The sequence shown here is derived from an EMBL/GenBank/DDBJ whole genome shotgun (WGS) entry which is preliminary data.</text>
</comment>
<evidence type="ECO:0000256" key="1">
    <source>
        <dbReference type="SAM" id="SignalP"/>
    </source>
</evidence>
<name>A0A8T0WYX7_PANVG</name>
<sequence>MALFVIFHSFLELLREFEAADLREQIDCLASVGDLSCSSIKLWEIAERDQLISSTKEINCVRAAYVGSTSLHGIYIHIAPQGRIILHHRTSSSSWTIYVSLCIRVNLLGSTTDGAASRHPEVSNSEIHSWAAGFPSPIHDMSEKVSEIV</sequence>
<accession>A0A8T0WYX7</accession>
<keyword evidence="3" id="KW-1185">Reference proteome</keyword>
<dbReference type="Proteomes" id="UP000823388">
    <property type="component" value="Chromosome 1N"/>
</dbReference>
<dbReference type="AlphaFoldDB" id="A0A8T0WYX7"/>
<feature type="signal peptide" evidence="1">
    <location>
        <begin position="1"/>
        <end position="19"/>
    </location>
</feature>
<dbReference type="EMBL" id="CM029038">
    <property type="protein sequence ID" value="KAG2654731.1"/>
    <property type="molecule type" value="Genomic_DNA"/>
</dbReference>
<reference evidence="2 3" key="1">
    <citation type="submission" date="2020-05" db="EMBL/GenBank/DDBJ databases">
        <title>WGS assembly of Panicum virgatum.</title>
        <authorList>
            <person name="Lovell J.T."/>
            <person name="Jenkins J."/>
            <person name="Shu S."/>
            <person name="Juenger T.E."/>
            <person name="Schmutz J."/>
        </authorList>
    </citation>
    <scope>NUCLEOTIDE SEQUENCE [LARGE SCALE GENOMIC DNA]</scope>
    <source>
        <strain evidence="3">cv. AP13</strain>
    </source>
</reference>
<proteinExistence type="predicted"/>
<feature type="chain" id="PRO_5035841056" evidence="1">
    <location>
        <begin position="20"/>
        <end position="149"/>
    </location>
</feature>
<evidence type="ECO:0000313" key="3">
    <source>
        <dbReference type="Proteomes" id="UP000823388"/>
    </source>
</evidence>